<dbReference type="Proteomes" id="UP001164459">
    <property type="component" value="Chromosome"/>
</dbReference>
<accession>A0ABY7HGW2</accession>
<name>A0ABY7HGW2_9BACT</name>
<keyword evidence="2" id="KW-1185">Reference proteome</keyword>
<protein>
    <submittedName>
        <fullName evidence="1">HEXXH motif-containing putative peptide modification protein</fullName>
    </submittedName>
</protein>
<reference evidence="1" key="1">
    <citation type="submission" date="2022-11" db="EMBL/GenBank/DDBJ databases">
        <title>Minimal conservation of predation-associated metabolite biosynthetic gene clusters underscores biosynthetic potential of Myxococcota including descriptions for ten novel species: Archangium lansinium sp. nov., Myxococcus landrumus sp. nov., Nannocystis bai.</title>
        <authorList>
            <person name="Ahearne A."/>
            <person name="Stevens C."/>
            <person name="Dowd S."/>
        </authorList>
    </citation>
    <scope>NUCLEOTIDE SEQUENCE</scope>
    <source>
        <strain evidence="1">Fl3</strain>
    </source>
</reference>
<proteinExistence type="predicted"/>
<dbReference type="RefSeq" id="WP_269040922.1">
    <property type="nucleotide sequence ID" value="NZ_CP114040.1"/>
</dbReference>
<evidence type="ECO:0000313" key="1">
    <source>
        <dbReference type="EMBL" id="WAS98561.1"/>
    </source>
</evidence>
<evidence type="ECO:0000313" key="2">
    <source>
        <dbReference type="Proteomes" id="UP001164459"/>
    </source>
</evidence>
<sequence>MLADLTLPAPGSETARGLFSAALRRALTELLRLPAGPGPNGAAWGRFAPELRRIAARAPGALASAVRRPTVGTLIRCLRGRPDPALQGELLATLALELAVAGVLEDRCQVPQPPPEVLCLGARCALRPPPGPLTIAPSGWAAGGVGGPIGQDFGTCPSEHVFKDMYEPIAGSIALALRRDNNPLAEVEAHPDKSGSGLDLGGLPPEAWLAGLRAGLERIAAHLPALRAELDVGLLLVVPVGHDRERHLSASYQEAIGTVYLSLHPSALTLAEALIHEFSHNKLHALLEQGPILDNAWSPLVASPVRPDPRPLHGVLLAAHAFLPVAAMLESMLSSGTAEVETRLRQVARGNHEAVETLRLHARPTALGAPLLAELERLDARFQRWWEG</sequence>
<dbReference type="NCBIfam" id="TIGR04267">
    <property type="entry name" value="mod_HExxH"/>
    <property type="match status" value="1"/>
</dbReference>
<organism evidence="1 2">
    <name type="scientific">Nannocystis punicea</name>
    <dbReference type="NCBI Taxonomy" id="2995304"/>
    <lineage>
        <taxon>Bacteria</taxon>
        <taxon>Pseudomonadati</taxon>
        <taxon>Myxococcota</taxon>
        <taxon>Polyangia</taxon>
        <taxon>Nannocystales</taxon>
        <taxon>Nannocystaceae</taxon>
        <taxon>Nannocystis</taxon>
    </lineage>
</organism>
<gene>
    <name evidence="1" type="ORF">O0S08_20665</name>
</gene>
<dbReference type="InterPro" id="IPR026337">
    <property type="entry name" value="AKG_HExxH"/>
</dbReference>
<dbReference type="EMBL" id="CP114040">
    <property type="protein sequence ID" value="WAS98561.1"/>
    <property type="molecule type" value="Genomic_DNA"/>
</dbReference>